<evidence type="ECO:0000313" key="2">
    <source>
        <dbReference type="Proteomes" id="UP000199586"/>
    </source>
</evidence>
<dbReference type="Proteomes" id="UP000199586">
    <property type="component" value="Unassembled WGS sequence"/>
</dbReference>
<gene>
    <name evidence="1" type="ORF">SAMN04488241_101364</name>
</gene>
<dbReference type="EMBL" id="FOXP01000001">
    <property type="protein sequence ID" value="SFP39615.1"/>
    <property type="molecule type" value="Genomic_DNA"/>
</dbReference>
<protein>
    <recommendedName>
        <fullName evidence="3">SH3 domain-containing protein</fullName>
    </recommendedName>
</protein>
<organism evidence="1 2">
    <name type="scientific">Sphingomonas rubra</name>
    <dbReference type="NCBI Taxonomy" id="634430"/>
    <lineage>
        <taxon>Bacteria</taxon>
        <taxon>Pseudomonadati</taxon>
        <taxon>Pseudomonadota</taxon>
        <taxon>Alphaproteobacteria</taxon>
        <taxon>Sphingomonadales</taxon>
        <taxon>Sphingomonadaceae</taxon>
        <taxon>Sphingomonas</taxon>
    </lineage>
</organism>
<dbReference type="AlphaFoldDB" id="A0A1I5Q067"/>
<proteinExistence type="predicted"/>
<keyword evidence="2" id="KW-1185">Reference proteome</keyword>
<dbReference type="STRING" id="634430.SAMN04488241_101364"/>
<sequence length="83" mass="8612">MRLADRVFAPHYAQAVSRRLREPTTLREARDPASPALVTLDAGASFELLDLIGDDAWGVAPTAGLVGYLPAATLAPLPAAAGS</sequence>
<name>A0A1I5Q067_9SPHN</name>
<accession>A0A1I5Q067</accession>
<reference evidence="1 2" key="1">
    <citation type="submission" date="2016-10" db="EMBL/GenBank/DDBJ databases">
        <authorList>
            <person name="de Groot N.N."/>
        </authorList>
    </citation>
    <scope>NUCLEOTIDE SEQUENCE [LARGE SCALE GENOMIC DNA]</scope>
    <source>
        <strain evidence="1 2">CGMCC 1.9113</strain>
    </source>
</reference>
<evidence type="ECO:0008006" key="3">
    <source>
        <dbReference type="Google" id="ProtNLM"/>
    </source>
</evidence>
<evidence type="ECO:0000313" key="1">
    <source>
        <dbReference type="EMBL" id="SFP39615.1"/>
    </source>
</evidence>